<feature type="non-terminal residue" evidence="1">
    <location>
        <position position="1"/>
    </location>
</feature>
<name>A0A1M3T1G6_ASPLC</name>
<evidence type="ECO:0000313" key="1">
    <source>
        <dbReference type="EMBL" id="OJZ80573.1"/>
    </source>
</evidence>
<organism evidence="1 2">
    <name type="scientific">Aspergillus luchuensis (strain CBS 106.47)</name>
    <dbReference type="NCBI Taxonomy" id="1137211"/>
    <lineage>
        <taxon>Eukaryota</taxon>
        <taxon>Fungi</taxon>
        <taxon>Dikarya</taxon>
        <taxon>Ascomycota</taxon>
        <taxon>Pezizomycotina</taxon>
        <taxon>Eurotiomycetes</taxon>
        <taxon>Eurotiomycetidae</taxon>
        <taxon>Eurotiales</taxon>
        <taxon>Aspergillaceae</taxon>
        <taxon>Aspergillus</taxon>
        <taxon>Aspergillus subgen. Circumdati</taxon>
    </lineage>
</organism>
<dbReference type="AlphaFoldDB" id="A0A1M3T1G6"/>
<reference evidence="2" key="1">
    <citation type="journal article" date="2017" name="Genome Biol.">
        <title>Comparative genomics reveals high biological diversity and specific adaptations in the industrially and medically important fungal genus Aspergillus.</title>
        <authorList>
            <person name="de Vries R.P."/>
            <person name="Riley R."/>
            <person name="Wiebenga A."/>
            <person name="Aguilar-Osorio G."/>
            <person name="Amillis S."/>
            <person name="Uchima C.A."/>
            <person name="Anderluh G."/>
            <person name="Asadollahi M."/>
            <person name="Askin M."/>
            <person name="Barry K."/>
            <person name="Battaglia E."/>
            <person name="Bayram O."/>
            <person name="Benocci T."/>
            <person name="Braus-Stromeyer S.A."/>
            <person name="Caldana C."/>
            <person name="Canovas D."/>
            <person name="Cerqueira G.C."/>
            <person name="Chen F."/>
            <person name="Chen W."/>
            <person name="Choi C."/>
            <person name="Clum A."/>
            <person name="Dos Santos R.A."/>
            <person name="Damasio A.R."/>
            <person name="Diallinas G."/>
            <person name="Emri T."/>
            <person name="Fekete E."/>
            <person name="Flipphi M."/>
            <person name="Freyberg S."/>
            <person name="Gallo A."/>
            <person name="Gournas C."/>
            <person name="Habgood R."/>
            <person name="Hainaut M."/>
            <person name="Harispe M.L."/>
            <person name="Henrissat B."/>
            <person name="Hilden K.S."/>
            <person name="Hope R."/>
            <person name="Hossain A."/>
            <person name="Karabika E."/>
            <person name="Karaffa L."/>
            <person name="Karanyi Z."/>
            <person name="Krasevec N."/>
            <person name="Kuo A."/>
            <person name="Kusch H."/>
            <person name="LaButti K."/>
            <person name="Lagendijk E.L."/>
            <person name="Lapidus A."/>
            <person name="Levasseur A."/>
            <person name="Lindquist E."/>
            <person name="Lipzen A."/>
            <person name="Logrieco A.F."/>
            <person name="MacCabe A."/>
            <person name="Maekelae M.R."/>
            <person name="Malavazi I."/>
            <person name="Melin P."/>
            <person name="Meyer V."/>
            <person name="Mielnichuk N."/>
            <person name="Miskei M."/>
            <person name="Molnar A.P."/>
            <person name="Mule G."/>
            <person name="Ngan C.Y."/>
            <person name="Orejas M."/>
            <person name="Orosz E."/>
            <person name="Ouedraogo J.P."/>
            <person name="Overkamp K.M."/>
            <person name="Park H.-S."/>
            <person name="Perrone G."/>
            <person name="Piumi F."/>
            <person name="Punt P.J."/>
            <person name="Ram A.F."/>
            <person name="Ramon A."/>
            <person name="Rauscher S."/>
            <person name="Record E."/>
            <person name="Riano-Pachon D.M."/>
            <person name="Robert V."/>
            <person name="Roehrig J."/>
            <person name="Ruller R."/>
            <person name="Salamov A."/>
            <person name="Salih N.S."/>
            <person name="Samson R.A."/>
            <person name="Sandor E."/>
            <person name="Sanguinetti M."/>
            <person name="Schuetze T."/>
            <person name="Sepcic K."/>
            <person name="Shelest E."/>
            <person name="Sherlock G."/>
            <person name="Sophianopoulou V."/>
            <person name="Squina F.M."/>
            <person name="Sun H."/>
            <person name="Susca A."/>
            <person name="Todd R.B."/>
            <person name="Tsang A."/>
            <person name="Unkles S.E."/>
            <person name="van de Wiele N."/>
            <person name="van Rossen-Uffink D."/>
            <person name="Oliveira J.V."/>
            <person name="Vesth T.C."/>
            <person name="Visser J."/>
            <person name="Yu J.-H."/>
            <person name="Zhou M."/>
            <person name="Andersen M.R."/>
            <person name="Archer D.B."/>
            <person name="Baker S.E."/>
            <person name="Benoit I."/>
            <person name="Brakhage A.A."/>
            <person name="Braus G.H."/>
            <person name="Fischer R."/>
            <person name="Frisvad J.C."/>
            <person name="Goldman G.H."/>
            <person name="Houbraken J."/>
            <person name="Oakley B."/>
            <person name="Pocsi I."/>
            <person name="Scazzocchio C."/>
            <person name="Seiboth B."/>
            <person name="vanKuyk P.A."/>
            <person name="Wortman J."/>
            <person name="Dyer P.S."/>
            <person name="Grigoriev I.V."/>
        </authorList>
    </citation>
    <scope>NUCLEOTIDE SEQUENCE [LARGE SCALE GENOMIC DNA]</scope>
    <source>
        <strain evidence="2">CBS 106.47</strain>
    </source>
</reference>
<dbReference type="EMBL" id="KV878254">
    <property type="protein sequence ID" value="OJZ80573.1"/>
    <property type="molecule type" value="Genomic_DNA"/>
</dbReference>
<dbReference type="Proteomes" id="UP000184063">
    <property type="component" value="Unassembled WGS sequence"/>
</dbReference>
<gene>
    <name evidence="1" type="ORF">ASPFODRAFT_147585</name>
</gene>
<sequence length="53" mass="5850">PRRRFPSGDHVPCPCTGCDAIDPLFVFHDSMEIPLVNMEGRNHLVSTAIELSA</sequence>
<dbReference type="VEuPathDB" id="FungiDB:ASPFODRAFT_147585"/>
<protein>
    <submittedName>
        <fullName evidence="1">Uncharacterized protein</fullName>
    </submittedName>
</protein>
<accession>A0A1M3T1G6</accession>
<evidence type="ECO:0000313" key="2">
    <source>
        <dbReference type="Proteomes" id="UP000184063"/>
    </source>
</evidence>
<proteinExistence type="predicted"/>